<evidence type="ECO:0000256" key="2">
    <source>
        <dbReference type="ARBA" id="ARBA00003117"/>
    </source>
</evidence>
<dbReference type="EMBL" id="FPCH01000001">
    <property type="protein sequence ID" value="SFV25806.1"/>
    <property type="molecule type" value="Genomic_DNA"/>
</dbReference>
<evidence type="ECO:0000313" key="12">
    <source>
        <dbReference type="Proteomes" id="UP000199423"/>
    </source>
</evidence>
<dbReference type="InterPro" id="IPR008147">
    <property type="entry name" value="Gln_synt_N"/>
</dbReference>
<dbReference type="GO" id="GO:0004356">
    <property type="term" value="F:glutamine synthetase activity"/>
    <property type="evidence" value="ECO:0007669"/>
    <property type="project" value="InterPro"/>
</dbReference>
<evidence type="ECO:0000256" key="6">
    <source>
        <dbReference type="ARBA" id="ARBA00023231"/>
    </source>
</evidence>
<feature type="domain" description="GS beta-grasp" evidence="9">
    <location>
        <begin position="13"/>
        <end position="104"/>
    </location>
</feature>
<dbReference type="GO" id="GO:0006542">
    <property type="term" value="P:glutamine biosynthetic process"/>
    <property type="evidence" value="ECO:0007669"/>
    <property type="project" value="InterPro"/>
</dbReference>
<keyword evidence="6" id="KW-0535">Nitrogen fixation</keyword>
<evidence type="ECO:0000313" key="11">
    <source>
        <dbReference type="EMBL" id="SFV25806.1"/>
    </source>
</evidence>
<dbReference type="InterPro" id="IPR014746">
    <property type="entry name" value="Gln_synth/guanido_kin_cat_dom"/>
</dbReference>
<dbReference type="PROSITE" id="PS51986">
    <property type="entry name" value="GS_BETA_GRASP"/>
    <property type="match status" value="1"/>
</dbReference>
<evidence type="ECO:0000256" key="5">
    <source>
        <dbReference type="ARBA" id="ARBA00022840"/>
    </source>
</evidence>
<feature type="domain" description="GS catalytic" evidence="10">
    <location>
        <begin position="111"/>
        <end position="443"/>
    </location>
</feature>
<dbReference type="SUPFAM" id="SSF55931">
    <property type="entry name" value="Glutamine synthetase/guanido kinase"/>
    <property type="match status" value="1"/>
</dbReference>
<keyword evidence="4" id="KW-0547">Nucleotide-binding</keyword>
<dbReference type="SUPFAM" id="SSF54368">
    <property type="entry name" value="Glutamine synthetase, N-terminal domain"/>
    <property type="match status" value="1"/>
</dbReference>
<comment type="function">
    <text evidence="2">Catalyzes the ATP-dependent biosynthesis of glutamine from glutamate and ammonia.</text>
</comment>
<dbReference type="Pfam" id="PF00120">
    <property type="entry name" value="Gln-synt_C"/>
    <property type="match status" value="1"/>
</dbReference>
<evidence type="ECO:0000256" key="8">
    <source>
        <dbReference type="RuleBase" id="RU000384"/>
    </source>
</evidence>
<accession>A0A1I7MTX4</accession>
<name>A0A1I7MTX4_9HYPH</name>
<proteinExistence type="inferred from homology"/>
<comment type="similarity">
    <text evidence="7 8">Belongs to the glutamine synthetase family.</text>
</comment>
<dbReference type="InterPro" id="IPR008146">
    <property type="entry name" value="Gln_synth_cat_dom"/>
</dbReference>
<sequence>MRIEEVREIITQENIKTIIIAATDAAGVLRGKRLTVPYFYHAVEDGLHFASFLLGTTTMDEVLPGLFDTGIPDVKGVIDLPTFRVAPWEANTAIVLMDWATPEGSPHPLCPRSMLKRKVAEAKAMGFNASASLELEFYLLPVSTADVRKGRWSDIEPGSRDIHCYSILEGHYSEPIIGKLRDCFPNEIEGCLPEWGQGQFEVNLHHSDPVKMADTSIMLKLATKQLASQAGAMATFMAKFREDLSGCSGHIHISLQKTVTNEPVFFDAEKPLRLSDTFKSFVAGNIDVFAPSMIFYAPNVNSYKRLQAMTFAGTTRNWAVDNRTTGFRAINATPRSTRLEVRMGGADMNPYYGLSIALGSGLRGIRLGLAPPPASSGNAYDENVDKVPATLSAAVECAAKDKAIREVLSPEVVDNALRIADFELGVFQTTVTDLERRRYMETV</sequence>
<gene>
    <name evidence="11" type="ORF">SAMN04488557_0149</name>
</gene>
<dbReference type="GO" id="GO:0005524">
    <property type="term" value="F:ATP binding"/>
    <property type="evidence" value="ECO:0007669"/>
    <property type="project" value="UniProtKB-KW"/>
</dbReference>
<keyword evidence="5" id="KW-0067">ATP-binding</keyword>
<dbReference type="Gene3D" id="3.10.20.70">
    <property type="entry name" value="Glutamine synthetase, N-terminal domain"/>
    <property type="match status" value="1"/>
</dbReference>
<dbReference type="PANTHER" id="PTHR43785:SF12">
    <property type="entry name" value="TYPE-1 GLUTAMINE SYNTHETASE 2"/>
    <property type="match status" value="1"/>
</dbReference>
<keyword evidence="12" id="KW-1185">Reference proteome</keyword>
<organism evidence="11 12">
    <name type="scientific">Hyphomicrobium facile</name>
    <dbReference type="NCBI Taxonomy" id="51670"/>
    <lineage>
        <taxon>Bacteria</taxon>
        <taxon>Pseudomonadati</taxon>
        <taxon>Pseudomonadota</taxon>
        <taxon>Alphaproteobacteria</taxon>
        <taxon>Hyphomicrobiales</taxon>
        <taxon>Hyphomicrobiaceae</taxon>
        <taxon>Hyphomicrobium</taxon>
    </lineage>
</organism>
<protein>
    <submittedName>
        <fullName evidence="11">Glutamine synthetase</fullName>
    </submittedName>
</protein>
<dbReference type="PANTHER" id="PTHR43785">
    <property type="entry name" value="GAMMA-GLUTAMYLPUTRESCINE SYNTHETASE"/>
    <property type="match status" value="1"/>
</dbReference>
<dbReference type="InterPro" id="IPR036651">
    <property type="entry name" value="Gln_synt_N_sf"/>
</dbReference>
<evidence type="ECO:0000256" key="7">
    <source>
        <dbReference type="PROSITE-ProRule" id="PRU01330"/>
    </source>
</evidence>
<dbReference type="STRING" id="51670.SAMN04488557_0149"/>
<evidence type="ECO:0000256" key="3">
    <source>
        <dbReference type="ARBA" id="ARBA00022598"/>
    </source>
</evidence>
<reference evidence="12" key="1">
    <citation type="submission" date="2016-10" db="EMBL/GenBank/DDBJ databases">
        <authorList>
            <person name="Varghese N."/>
            <person name="Submissions S."/>
        </authorList>
    </citation>
    <scope>NUCLEOTIDE SEQUENCE [LARGE SCALE GENOMIC DNA]</scope>
    <source>
        <strain evidence="12">DSM 1565</strain>
    </source>
</reference>
<keyword evidence="3" id="KW-0436">Ligase</keyword>
<evidence type="ECO:0000256" key="4">
    <source>
        <dbReference type="ARBA" id="ARBA00022741"/>
    </source>
</evidence>
<dbReference type="RefSeq" id="WP_177228001.1">
    <property type="nucleotide sequence ID" value="NZ_FPCH01000001.1"/>
</dbReference>
<dbReference type="AlphaFoldDB" id="A0A1I7MTX4"/>
<evidence type="ECO:0000259" key="9">
    <source>
        <dbReference type="PROSITE" id="PS51986"/>
    </source>
</evidence>
<evidence type="ECO:0000256" key="1">
    <source>
        <dbReference type="ARBA" id="ARBA00001946"/>
    </source>
</evidence>
<comment type="cofactor">
    <cofactor evidence="1">
        <name>Mg(2+)</name>
        <dbReference type="ChEBI" id="CHEBI:18420"/>
    </cofactor>
</comment>
<dbReference type="PROSITE" id="PS51987">
    <property type="entry name" value="GS_CATALYTIC"/>
    <property type="match status" value="1"/>
</dbReference>
<dbReference type="Gene3D" id="3.30.590.10">
    <property type="entry name" value="Glutamine synthetase/guanido kinase, catalytic domain"/>
    <property type="match status" value="1"/>
</dbReference>
<dbReference type="Proteomes" id="UP000199423">
    <property type="component" value="Unassembled WGS sequence"/>
</dbReference>
<evidence type="ECO:0000259" key="10">
    <source>
        <dbReference type="PROSITE" id="PS51987"/>
    </source>
</evidence>
<dbReference type="SMART" id="SM01230">
    <property type="entry name" value="Gln-synt_C"/>
    <property type="match status" value="1"/>
</dbReference>